<feature type="transmembrane region" description="Helical" evidence="7">
    <location>
        <begin position="15"/>
        <end position="32"/>
    </location>
</feature>
<evidence type="ECO:0000256" key="7">
    <source>
        <dbReference type="SAM" id="Phobius"/>
    </source>
</evidence>
<evidence type="ECO:0000313" key="9">
    <source>
        <dbReference type="EMBL" id="KWZ81006.1"/>
    </source>
</evidence>
<dbReference type="AlphaFoldDB" id="A0A133KNA8"/>
<feature type="transmembrane region" description="Helical" evidence="7">
    <location>
        <begin position="164"/>
        <end position="193"/>
    </location>
</feature>
<evidence type="ECO:0000256" key="3">
    <source>
        <dbReference type="ARBA" id="ARBA00022475"/>
    </source>
</evidence>
<feature type="transmembrane region" description="Helical" evidence="7">
    <location>
        <begin position="53"/>
        <end position="72"/>
    </location>
</feature>
<keyword evidence="5 7" id="KW-1133">Transmembrane helix</keyword>
<dbReference type="SUPFAM" id="SSF82861">
    <property type="entry name" value="Mechanosensitive channel protein MscS (YggB), transmembrane region"/>
    <property type="match status" value="1"/>
</dbReference>
<dbReference type="SUPFAM" id="SSF82689">
    <property type="entry name" value="Mechanosensitive channel protein MscS (YggB), C-terminal domain"/>
    <property type="match status" value="1"/>
</dbReference>
<evidence type="ECO:0000259" key="8">
    <source>
        <dbReference type="Pfam" id="PF00924"/>
    </source>
</evidence>
<name>A0A133KNA8_HEYCO</name>
<protein>
    <submittedName>
        <fullName evidence="9">Transporter, small conductance mechanosensitive ion channel MscS family protein</fullName>
    </submittedName>
</protein>
<dbReference type="RefSeq" id="WP_230951740.1">
    <property type="nucleotide sequence ID" value="NZ_KQ955857.1"/>
</dbReference>
<dbReference type="Gene3D" id="2.30.30.60">
    <property type="match status" value="1"/>
</dbReference>
<keyword evidence="3" id="KW-1003">Cell membrane</keyword>
<comment type="similarity">
    <text evidence="2">Belongs to the MscS (TC 1.A.23) family.</text>
</comment>
<dbReference type="EMBL" id="LRPN01000083">
    <property type="protein sequence ID" value="KWZ81006.1"/>
    <property type="molecule type" value="Genomic_DNA"/>
</dbReference>
<dbReference type="GO" id="GO:0055085">
    <property type="term" value="P:transmembrane transport"/>
    <property type="evidence" value="ECO:0007669"/>
    <property type="project" value="InterPro"/>
</dbReference>
<keyword evidence="6 7" id="KW-0472">Membrane</keyword>
<organism evidence="9 10">
    <name type="scientific">Heyndrickxia coagulans</name>
    <name type="common">Weizmannia coagulans</name>
    <dbReference type="NCBI Taxonomy" id="1398"/>
    <lineage>
        <taxon>Bacteria</taxon>
        <taxon>Bacillati</taxon>
        <taxon>Bacillota</taxon>
        <taxon>Bacilli</taxon>
        <taxon>Bacillales</taxon>
        <taxon>Bacillaceae</taxon>
        <taxon>Heyndrickxia</taxon>
    </lineage>
</organism>
<comment type="subcellular location">
    <subcellularLocation>
        <location evidence="1">Cell membrane</location>
        <topology evidence="1">Multi-pass membrane protein</topology>
    </subcellularLocation>
</comment>
<evidence type="ECO:0000256" key="5">
    <source>
        <dbReference type="ARBA" id="ARBA00022989"/>
    </source>
</evidence>
<dbReference type="InterPro" id="IPR011014">
    <property type="entry name" value="MscS_channel_TM-2"/>
</dbReference>
<feature type="domain" description="Mechanosensitive ion channel MscS" evidence="8">
    <location>
        <begin position="180"/>
        <end position="245"/>
    </location>
</feature>
<dbReference type="Pfam" id="PF00924">
    <property type="entry name" value="MS_channel_2nd"/>
    <property type="match status" value="1"/>
</dbReference>
<comment type="caution">
    <text evidence="9">The sequence shown here is derived from an EMBL/GenBank/DDBJ whole genome shotgun (WGS) entry which is preliminary data.</text>
</comment>
<dbReference type="InterPro" id="IPR052702">
    <property type="entry name" value="MscS-like_channel"/>
</dbReference>
<gene>
    <name evidence="9" type="ORF">HMPREF3213_02159</name>
</gene>
<sequence>MLLDTVWKEFSDIHLFRFALDTVVLLVAGKLLKWTVSVLAKRNRRLQKTVVPAVYSITNWACLYGVLLIFLFDFSDNRWLFYPLYSKGGLDVTPFLLIVALMIVTLAHRLVKLLTKYVLSTVYDHYHVDRGLGYTFNRLIYYTVMIAALCISFTTVGLDLSALGAVLSVIGIGLGFGMRNIAANFVSGIIILFERPIEIGETVEINEETGRVEKINLRATTVRLDKSGTLIVPNQYFIEQVIKNRTTEKPSASIQVSVSSGMDTKKVEKLLHQAFETVKEADHSQAPDTTASVKLIRLRNHSFDFLVEIPLLPGSQKDGIENEMRHVIVRLFRENGIEFAKEPIEQVILRDS</sequence>
<dbReference type="GO" id="GO:0005886">
    <property type="term" value="C:plasma membrane"/>
    <property type="evidence" value="ECO:0007669"/>
    <property type="project" value="UniProtKB-SubCell"/>
</dbReference>
<feature type="transmembrane region" description="Helical" evidence="7">
    <location>
        <begin position="139"/>
        <end position="158"/>
    </location>
</feature>
<dbReference type="Proteomes" id="UP000070376">
    <property type="component" value="Unassembled WGS sequence"/>
</dbReference>
<dbReference type="PANTHER" id="PTHR30347:SF1">
    <property type="entry name" value="MECHANOSENSITIVE CHANNEL MSCK"/>
    <property type="match status" value="1"/>
</dbReference>
<evidence type="ECO:0000256" key="6">
    <source>
        <dbReference type="ARBA" id="ARBA00023136"/>
    </source>
</evidence>
<accession>A0A133KNA8</accession>
<dbReference type="InterPro" id="IPR006685">
    <property type="entry name" value="MscS_channel_2nd"/>
</dbReference>
<reference evidence="10" key="1">
    <citation type="submission" date="2016-01" db="EMBL/GenBank/DDBJ databases">
        <authorList>
            <person name="Mitreva M."/>
            <person name="Pepin K.H."/>
            <person name="Mihindukulasuriya K.A."/>
            <person name="Fulton R."/>
            <person name="Fronick C."/>
            <person name="O'Laughlin M."/>
            <person name="Miner T."/>
            <person name="Herter B."/>
            <person name="Rosa B.A."/>
            <person name="Cordes M."/>
            <person name="Tomlinson C."/>
            <person name="Wollam A."/>
            <person name="Palsikar V.B."/>
            <person name="Mardis E.R."/>
            <person name="Wilson R.K."/>
        </authorList>
    </citation>
    <scope>NUCLEOTIDE SEQUENCE [LARGE SCALE GENOMIC DNA]</scope>
    <source>
        <strain evidence="10">GED7749B</strain>
    </source>
</reference>
<dbReference type="InterPro" id="IPR023408">
    <property type="entry name" value="MscS_beta-dom_sf"/>
</dbReference>
<dbReference type="SUPFAM" id="SSF50182">
    <property type="entry name" value="Sm-like ribonucleoproteins"/>
    <property type="match status" value="1"/>
</dbReference>
<evidence type="ECO:0000256" key="1">
    <source>
        <dbReference type="ARBA" id="ARBA00004651"/>
    </source>
</evidence>
<feature type="transmembrane region" description="Helical" evidence="7">
    <location>
        <begin position="92"/>
        <end position="111"/>
    </location>
</feature>
<dbReference type="InterPro" id="IPR010920">
    <property type="entry name" value="LSM_dom_sf"/>
</dbReference>
<dbReference type="Gene3D" id="1.10.287.1260">
    <property type="match status" value="1"/>
</dbReference>
<evidence type="ECO:0000313" key="10">
    <source>
        <dbReference type="Proteomes" id="UP000070376"/>
    </source>
</evidence>
<evidence type="ECO:0000256" key="2">
    <source>
        <dbReference type="ARBA" id="ARBA00008017"/>
    </source>
</evidence>
<dbReference type="PANTHER" id="PTHR30347">
    <property type="entry name" value="POTASSIUM CHANNEL RELATED"/>
    <property type="match status" value="1"/>
</dbReference>
<keyword evidence="4 7" id="KW-0812">Transmembrane</keyword>
<dbReference type="InterPro" id="IPR011066">
    <property type="entry name" value="MscS_channel_C_sf"/>
</dbReference>
<proteinExistence type="inferred from homology"/>
<dbReference type="Gene3D" id="3.30.70.100">
    <property type="match status" value="1"/>
</dbReference>
<dbReference type="PATRIC" id="fig|1398.22.peg.2165"/>
<evidence type="ECO:0000256" key="4">
    <source>
        <dbReference type="ARBA" id="ARBA00022692"/>
    </source>
</evidence>